<dbReference type="SUPFAM" id="SSF56112">
    <property type="entry name" value="Protein kinase-like (PK-like)"/>
    <property type="match status" value="1"/>
</dbReference>
<dbReference type="SUPFAM" id="SSF52058">
    <property type="entry name" value="L domain-like"/>
    <property type="match status" value="1"/>
</dbReference>
<organism evidence="15 16">
    <name type="scientific">Zingiber officinale</name>
    <name type="common">Ginger</name>
    <name type="synonym">Amomum zingiber</name>
    <dbReference type="NCBI Taxonomy" id="94328"/>
    <lineage>
        <taxon>Eukaryota</taxon>
        <taxon>Viridiplantae</taxon>
        <taxon>Streptophyta</taxon>
        <taxon>Embryophyta</taxon>
        <taxon>Tracheophyta</taxon>
        <taxon>Spermatophyta</taxon>
        <taxon>Magnoliopsida</taxon>
        <taxon>Liliopsida</taxon>
        <taxon>Zingiberales</taxon>
        <taxon>Zingiberaceae</taxon>
        <taxon>Zingiber</taxon>
    </lineage>
</organism>
<evidence type="ECO:0000256" key="7">
    <source>
        <dbReference type="ARBA" id="ARBA00022989"/>
    </source>
</evidence>
<dbReference type="InterPro" id="IPR000719">
    <property type="entry name" value="Prot_kinase_dom"/>
</dbReference>
<keyword evidence="7 12" id="KW-1133">Transmembrane helix</keyword>
<feature type="transmembrane region" description="Helical" evidence="12">
    <location>
        <begin position="366"/>
        <end position="390"/>
    </location>
</feature>
<dbReference type="Pfam" id="PF07714">
    <property type="entry name" value="PK_Tyr_Ser-Thr"/>
    <property type="match status" value="1"/>
</dbReference>
<dbReference type="EMBL" id="JACMSC010000011">
    <property type="protein sequence ID" value="KAG6498599.1"/>
    <property type="molecule type" value="Genomic_DNA"/>
</dbReference>
<evidence type="ECO:0000256" key="10">
    <source>
        <dbReference type="ARBA" id="ARBA00023180"/>
    </source>
</evidence>
<dbReference type="FunFam" id="3.30.200.20:FF:000433">
    <property type="entry name" value="Predicted protein"/>
    <property type="match status" value="1"/>
</dbReference>
<evidence type="ECO:0000313" key="16">
    <source>
        <dbReference type="Proteomes" id="UP000734854"/>
    </source>
</evidence>
<accession>A0A8J5G5M2</accession>
<dbReference type="PANTHER" id="PTHR48056">
    <property type="entry name" value="LRR RECEPTOR-LIKE SERINE/THREONINE-PROTEIN KINASE-RELATED"/>
    <property type="match status" value="1"/>
</dbReference>
<dbReference type="InterPro" id="IPR032675">
    <property type="entry name" value="LRR_dom_sf"/>
</dbReference>
<keyword evidence="8 12" id="KW-0472">Membrane</keyword>
<comment type="subcellular location">
    <subcellularLocation>
        <location evidence="1">Membrane</location>
    </subcellularLocation>
</comment>
<dbReference type="GO" id="GO:0005524">
    <property type="term" value="F:ATP binding"/>
    <property type="evidence" value="ECO:0007669"/>
    <property type="project" value="UniProtKB-KW"/>
</dbReference>
<feature type="signal peptide" evidence="13">
    <location>
        <begin position="1"/>
        <end position="27"/>
    </location>
</feature>
<dbReference type="PROSITE" id="PS50011">
    <property type="entry name" value="PROTEIN_KINASE_DOM"/>
    <property type="match status" value="1"/>
</dbReference>
<name>A0A8J5G5M2_ZINOF</name>
<dbReference type="GO" id="GO:0033612">
    <property type="term" value="F:receptor serine/threonine kinase binding"/>
    <property type="evidence" value="ECO:0007669"/>
    <property type="project" value="TreeGrafter"/>
</dbReference>
<keyword evidence="13" id="KW-0732">Signal</keyword>
<evidence type="ECO:0000256" key="9">
    <source>
        <dbReference type="ARBA" id="ARBA00023170"/>
    </source>
</evidence>
<dbReference type="SMART" id="SM00369">
    <property type="entry name" value="LRR_TYP"/>
    <property type="match status" value="4"/>
</dbReference>
<sequence>MDSPARLLFLFSFLCCSPLFFHAGASAVPRSKHDAELDALFRLRKSLAVADWPDRCDPCSCWTGLNCSSDGTVSINLTSVRRSHRDRSGAAVDYDFNGLSNLTSFDASGFPLTGPIPAALGDSNSLTFLSLARTGAYGSIPEGLSRLSQLTVLDLSGNSLDGTIPPGLSKLQKLQTLNLSNNRLSGTVSSELGGLSSLVSLDLSFNSLSDGVPEDLFSGLSELRSIKLDHNDFSSDLPKSILNLTKLVLLDVSNNNLTGKLPVDDEVGSGNTNGQGGVFNLSHNLFYGSIPAEFQGILVRRFSEVDLSSNYFEGREFAGHLNASWNCFIFAQKQRPPTECNSFYTERGSAVDSLTASGSKRTWNRWYSLVAAIFCSLAVTVVFLILMLCVSRRRARLNATAGSGSLPPPSGVADPPSSSSATPGDGFSYDQLLKATSGFSAAKLIKNGHSGDLYHGVLEDGKEIVVKRIDLQFARGESYLAELNLLDSVSGAARLVPFLGSCSEKENVKLLVYEYMKNGDLTAALYRKSEVEGDDSRTLDWIKRLKIAIGVAEGLCFLHHDSNPPLVHRSEIDNDPLFNHSDDLFCSARRDIEASSILLDDKYEVRLGSLGEVCAQQFDVRQNVLARILRPSQSSNRGVSGSSTATCAFDIYCMGKVLLEIITGKPGISGSDSAATNKWLKQTAACIGIMEKEMVAKIVDPRLVVDDDHMEEVWAVAVVAKACLDPRPAKRPLARHVLKALESPLKVVREVNQPSFSSSRGSWQSALIGGWLHSVSSVASLGPVGEEGLKSRSPVSNEADTDIV</sequence>
<proteinExistence type="predicted"/>
<dbReference type="Proteomes" id="UP000734854">
    <property type="component" value="Unassembled WGS sequence"/>
</dbReference>
<dbReference type="FunFam" id="3.80.10.10:FF:000383">
    <property type="entry name" value="Leucine-rich repeat receptor protein kinase EMS1"/>
    <property type="match status" value="1"/>
</dbReference>
<protein>
    <recommendedName>
        <fullName evidence="14">Protein kinase domain-containing protein</fullName>
    </recommendedName>
</protein>
<evidence type="ECO:0000313" key="15">
    <source>
        <dbReference type="EMBL" id="KAG6498599.1"/>
    </source>
</evidence>
<keyword evidence="3 12" id="KW-0812">Transmembrane</keyword>
<feature type="domain" description="Protein kinase" evidence="14">
    <location>
        <begin position="439"/>
        <end position="756"/>
    </location>
</feature>
<keyword evidence="5" id="KW-0547">Nucleotide-binding</keyword>
<evidence type="ECO:0000256" key="5">
    <source>
        <dbReference type="ARBA" id="ARBA00022741"/>
    </source>
</evidence>
<feature type="region of interest" description="Disordered" evidence="11">
    <location>
        <begin position="400"/>
        <end position="424"/>
    </location>
</feature>
<evidence type="ECO:0000256" key="11">
    <source>
        <dbReference type="SAM" id="MobiDB-lite"/>
    </source>
</evidence>
<dbReference type="PRINTS" id="PR00019">
    <property type="entry name" value="LEURICHRPT"/>
</dbReference>
<dbReference type="InterPro" id="IPR001245">
    <property type="entry name" value="Ser-Thr/Tyr_kinase_cat_dom"/>
</dbReference>
<dbReference type="GO" id="GO:0004672">
    <property type="term" value="F:protein kinase activity"/>
    <property type="evidence" value="ECO:0007669"/>
    <property type="project" value="InterPro"/>
</dbReference>
<evidence type="ECO:0000256" key="2">
    <source>
        <dbReference type="ARBA" id="ARBA00022614"/>
    </source>
</evidence>
<dbReference type="InterPro" id="IPR003591">
    <property type="entry name" value="Leu-rich_rpt_typical-subtyp"/>
</dbReference>
<keyword evidence="9" id="KW-0675">Receptor</keyword>
<dbReference type="InterPro" id="IPR011009">
    <property type="entry name" value="Kinase-like_dom_sf"/>
</dbReference>
<dbReference type="Pfam" id="PF13855">
    <property type="entry name" value="LRR_8"/>
    <property type="match status" value="1"/>
</dbReference>
<dbReference type="InterPro" id="IPR001611">
    <property type="entry name" value="Leu-rich_rpt"/>
</dbReference>
<comment type="caution">
    <text evidence="15">The sequence shown here is derived from an EMBL/GenBank/DDBJ whole genome shotgun (WGS) entry which is preliminary data.</text>
</comment>
<dbReference type="Gene3D" id="1.10.510.10">
    <property type="entry name" value="Transferase(Phosphotransferase) domain 1"/>
    <property type="match status" value="1"/>
</dbReference>
<keyword evidence="16" id="KW-1185">Reference proteome</keyword>
<evidence type="ECO:0000256" key="4">
    <source>
        <dbReference type="ARBA" id="ARBA00022737"/>
    </source>
</evidence>
<dbReference type="InterPro" id="IPR050647">
    <property type="entry name" value="Plant_LRR-RLKs"/>
</dbReference>
<dbReference type="PANTHER" id="PTHR48056:SF81">
    <property type="entry name" value="RECEPTOR PROTEIN-TYROSINE KINASE CEPR1"/>
    <property type="match status" value="1"/>
</dbReference>
<evidence type="ECO:0000256" key="3">
    <source>
        <dbReference type="ARBA" id="ARBA00022692"/>
    </source>
</evidence>
<dbReference type="AlphaFoldDB" id="A0A8J5G5M2"/>
<keyword evidence="4" id="KW-0677">Repeat</keyword>
<dbReference type="SMART" id="SM00365">
    <property type="entry name" value="LRR_SD22"/>
    <property type="match status" value="4"/>
</dbReference>
<dbReference type="FunFam" id="1.10.510.10:FF:000448">
    <property type="entry name" value="Putative LRR receptor-like serine/threonine-protein kinase"/>
    <property type="match status" value="1"/>
</dbReference>
<dbReference type="GO" id="GO:0016020">
    <property type="term" value="C:membrane"/>
    <property type="evidence" value="ECO:0007669"/>
    <property type="project" value="UniProtKB-SubCell"/>
</dbReference>
<evidence type="ECO:0000259" key="14">
    <source>
        <dbReference type="PROSITE" id="PS50011"/>
    </source>
</evidence>
<evidence type="ECO:0000256" key="12">
    <source>
        <dbReference type="SAM" id="Phobius"/>
    </source>
</evidence>
<reference evidence="15 16" key="1">
    <citation type="submission" date="2020-08" db="EMBL/GenBank/DDBJ databases">
        <title>Plant Genome Project.</title>
        <authorList>
            <person name="Zhang R.-G."/>
        </authorList>
    </citation>
    <scope>NUCLEOTIDE SEQUENCE [LARGE SCALE GENOMIC DNA]</scope>
    <source>
        <tissue evidence="15">Rhizome</tissue>
    </source>
</reference>
<dbReference type="Gene3D" id="3.80.10.10">
    <property type="entry name" value="Ribonuclease Inhibitor"/>
    <property type="match status" value="2"/>
</dbReference>
<evidence type="ECO:0000256" key="13">
    <source>
        <dbReference type="SAM" id="SignalP"/>
    </source>
</evidence>
<keyword evidence="10" id="KW-0325">Glycoprotein</keyword>
<keyword evidence="6" id="KW-0067">ATP-binding</keyword>
<gene>
    <name evidence="15" type="ORF">ZIOFF_038319</name>
</gene>
<evidence type="ECO:0000256" key="6">
    <source>
        <dbReference type="ARBA" id="ARBA00022840"/>
    </source>
</evidence>
<evidence type="ECO:0000256" key="8">
    <source>
        <dbReference type="ARBA" id="ARBA00023136"/>
    </source>
</evidence>
<feature type="chain" id="PRO_5035261311" description="Protein kinase domain-containing protein" evidence="13">
    <location>
        <begin position="28"/>
        <end position="804"/>
    </location>
</feature>
<evidence type="ECO:0000256" key="1">
    <source>
        <dbReference type="ARBA" id="ARBA00004370"/>
    </source>
</evidence>
<dbReference type="Gene3D" id="3.30.200.20">
    <property type="entry name" value="Phosphorylase Kinase, domain 1"/>
    <property type="match status" value="1"/>
</dbReference>
<dbReference type="Pfam" id="PF00560">
    <property type="entry name" value="LRR_1"/>
    <property type="match status" value="1"/>
</dbReference>
<keyword evidence="2" id="KW-0433">Leucine-rich repeat</keyword>